<dbReference type="SMART" id="SM00064">
    <property type="entry name" value="FYVE"/>
    <property type="match status" value="1"/>
</dbReference>
<dbReference type="Gene3D" id="3.30.40.10">
    <property type="entry name" value="Zinc/RING finger domain, C3HC4 (zinc finger)"/>
    <property type="match status" value="1"/>
</dbReference>
<dbReference type="InterPro" id="IPR000306">
    <property type="entry name" value="Znf_FYVE"/>
</dbReference>
<dbReference type="Pfam" id="PF11464">
    <property type="entry name" value="Rbsn"/>
    <property type="match status" value="1"/>
</dbReference>
<evidence type="ECO:0000313" key="8">
    <source>
        <dbReference type="Proteomes" id="UP000292052"/>
    </source>
</evidence>
<keyword evidence="2 4" id="KW-0863">Zinc-finger</keyword>
<keyword evidence="1" id="KW-0479">Metal-binding</keyword>
<sequence>MAEANAIKEGFLCPICHKDLRSPNSLIAHFQDLHSEEQDILKSIKDLYGKAKKKILKLDEQDLESFKNEITLEKYYLEYSEPQDPGQTQTHTDYFKAVRRERLDHRTTETNKLIIRLDRLLRFYGSDRKQQEQELVAWLDGSTVTRCPSCASSFNITRRQHHCRLCGSIMCNSCSYFLPYETAQTIVAPVHNVDVNNHEQVPGKESDSLRICNHCLDMLECRRRVQIEQMRQPIICQLYTHLQNLKSQTQSSVDLYLKMYNSLTSGETTFQLQDTQSLRSTIAKKAESIDILSKKIASLPVEEDTPKVGVLQNSIRRATSHYIKDYLLTLPTPPSIQELERIKKERSLRNFEEERQASFKTNIKKVTVTTGWSPSTVNSDNTETEDPLIEQMNIVRNYIEQARNAHRFEEVVSLQENLKMLKETYRQQQMLKDS</sequence>
<proteinExistence type="predicted"/>
<name>A0A482VH11_ASBVE</name>
<dbReference type="PROSITE" id="PS00028">
    <property type="entry name" value="ZINC_FINGER_C2H2_1"/>
    <property type="match status" value="1"/>
</dbReference>
<evidence type="ECO:0000256" key="3">
    <source>
        <dbReference type="ARBA" id="ARBA00022833"/>
    </source>
</evidence>
<dbReference type="InterPro" id="IPR013087">
    <property type="entry name" value="Znf_C2H2_type"/>
</dbReference>
<gene>
    <name evidence="7" type="ORF">BDFB_000737</name>
</gene>
<feature type="domain" description="C2H2-type" evidence="5">
    <location>
        <begin position="11"/>
        <end position="39"/>
    </location>
</feature>
<dbReference type="InterPro" id="IPR036531">
    <property type="entry name" value="Rbsn_Rab-bd_sf"/>
</dbReference>
<comment type="caution">
    <text evidence="7">The sequence shown here is derived from an EMBL/GenBank/DDBJ whole genome shotgun (WGS) entry which is preliminary data.</text>
</comment>
<dbReference type="PANTHER" id="PTHR13510">
    <property type="entry name" value="FYVE-FINGER-CONTAINING RAB5 EFFECTOR PROTEIN RABENOSYN-5-RELATED"/>
    <property type="match status" value="1"/>
</dbReference>
<dbReference type="EMBL" id="QDEB01103194">
    <property type="protein sequence ID" value="RZC27689.1"/>
    <property type="molecule type" value="Genomic_DNA"/>
</dbReference>
<feature type="domain" description="FYVE-type" evidence="6">
    <location>
        <begin position="141"/>
        <end position="220"/>
    </location>
</feature>
<keyword evidence="8" id="KW-1185">Reference proteome</keyword>
<dbReference type="PANTHER" id="PTHR13510:SF44">
    <property type="entry name" value="RABENOSYN-5"/>
    <property type="match status" value="1"/>
</dbReference>
<dbReference type="InterPro" id="IPR052727">
    <property type="entry name" value="Rab4/Rab5_effector"/>
</dbReference>
<dbReference type="Proteomes" id="UP000292052">
    <property type="component" value="Unassembled WGS sequence"/>
</dbReference>
<dbReference type="GO" id="GO:0008270">
    <property type="term" value="F:zinc ion binding"/>
    <property type="evidence" value="ECO:0007669"/>
    <property type="project" value="UniProtKB-KW"/>
</dbReference>
<dbReference type="InterPro" id="IPR011011">
    <property type="entry name" value="Znf_FYVE_PHD"/>
</dbReference>
<keyword evidence="3" id="KW-0862">Zinc</keyword>
<evidence type="ECO:0000256" key="4">
    <source>
        <dbReference type="PROSITE-ProRule" id="PRU00042"/>
    </source>
</evidence>
<dbReference type="InterPro" id="IPR021565">
    <property type="entry name" value="Rbsn_Rab-bd"/>
</dbReference>
<dbReference type="OrthoDB" id="166134at2759"/>
<dbReference type="SUPFAM" id="SSF57903">
    <property type="entry name" value="FYVE/PHD zinc finger"/>
    <property type="match status" value="1"/>
</dbReference>
<dbReference type="InterPro" id="IPR013083">
    <property type="entry name" value="Znf_RING/FYVE/PHD"/>
</dbReference>
<evidence type="ECO:0000256" key="1">
    <source>
        <dbReference type="ARBA" id="ARBA00022723"/>
    </source>
</evidence>
<evidence type="ECO:0000256" key="2">
    <source>
        <dbReference type="ARBA" id="ARBA00022771"/>
    </source>
</evidence>
<dbReference type="InterPro" id="IPR017455">
    <property type="entry name" value="Znf_FYVE-rel"/>
</dbReference>
<dbReference type="Gene3D" id="4.10.860.20">
    <property type="entry name" value="Rabenosyn, Rab binding domain"/>
    <property type="match status" value="1"/>
</dbReference>
<reference evidence="7 8" key="1">
    <citation type="submission" date="2017-03" db="EMBL/GenBank/DDBJ databases">
        <title>Genome of the blue death feigning beetle - Asbolus verrucosus.</title>
        <authorList>
            <person name="Rider S.D."/>
        </authorList>
    </citation>
    <scope>NUCLEOTIDE SEQUENCE [LARGE SCALE GENOMIC DNA]</scope>
    <source>
        <strain evidence="7">Butters</strain>
        <tissue evidence="7">Head and leg muscle</tissue>
    </source>
</reference>
<protein>
    <submittedName>
        <fullName evidence="7">FYVE and/or Rbsn domain containing protein</fullName>
    </submittedName>
</protein>
<evidence type="ECO:0000313" key="7">
    <source>
        <dbReference type="EMBL" id="RZC27689.1"/>
    </source>
</evidence>
<accession>A0A482VH11</accession>
<dbReference type="AlphaFoldDB" id="A0A482VH11"/>
<organism evidence="7 8">
    <name type="scientific">Asbolus verrucosus</name>
    <name type="common">Desert ironclad beetle</name>
    <dbReference type="NCBI Taxonomy" id="1661398"/>
    <lineage>
        <taxon>Eukaryota</taxon>
        <taxon>Metazoa</taxon>
        <taxon>Ecdysozoa</taxon>
        <taxon>Arthropoda</taxon>
        <taxon>Hexapoda</taxon>
        <taxon>Insecta</taxon>
        <taxon>Pterygota</taxon>
        <taxon>Neoptera</taxon>
        <taxon>Endopterygota</taxon>
        <taxon>Coleoptera</taxon>
        <taxon>Polyphaga</taxon>
        <taxon>Cucujiformia</taxon>
        <taxon>Tenebrionidae</taxon>
        <taxon>Pimeliinae</taxon>
        <taxon>Asbolus</taxon>
    </lineage>
</organism>
<dbReference type="PROSITE" id="PS50178">
    <property type="entry name" value="ZF_FYVE"/>
    <property type="match status" value="1"/>
</dbReference>
<evidence type="ECO:0000259" key="5">
    <source>
        <dbReference type="PROSITE" id="PS50157"/>
    </source>
</evidence>
<dbReference type="STRING" id="1661398.A0A482VH11"/>
<evidence type="ECO:0000259" key="6">
    <source>
        <dbReference type="PROSITE" id="PS50178"/>
    </source>
</evidence>
<dbReference type="SUPFAM" id="SSF140125">
    <property type="entry name" value="Rabenosyn-5 Rab-binding domain-like"/>
    <property type="match status" value="1"/>
</dbReference>
<dbReference type="Pfam" id="PF01363">
    <property type="entry name" value="FYVE"/>
    <property type="match status" value="1"/>
</dbReference>
<dbReference type="PROSITE" id="PS50157">
    <property type="entry name" value="ZINC_FINGER_C2H2_2"/>
    <property type="match status" value="1"/>
</dbReference>